<feature type="region of interest" description="Disordered" evidence="1">
    <location>
        <begin position="716"/>
        <end position="735"/>
    </location>
</feature>
<name>A0A1Y2LWU4_EPING</name>
<dbReference type="PANTHER" id="PTHR38788:SF3">
    <property type="entry name" value="CLR5 DOMAIN-CONTAINING PROTEIN"/>
    <property type="match status" value="1"/>
</dbReference>
<protein>
    <recommendedName>
        <fullName evidence="2">Clr5 domain-containing protein</fullName>
    </recommendedName>
</protein>
<organism evidence="3 4">
    <name type="scientific">Epicoccum nigrum</name>
    <name type="common">Soil fungus</name>
    <name type="synonym">Epicoccum purpurascens</name>
    <dbReference type="NCBI Taxonomy" id="105696"/>
    <lineage>
        <taxon>Eukaryota</taxon>
        <taxon>Fungi</taxon>
        <taxon>Dikarya</taxon>
        <taxon>Ascomycota</taxon>
        <taxon>Pezizomycotina</taxon>
        <taxon>Dothideomycetes</taxon>
        <taxon>Pleosporomycetidae</taxon>
        <taxon>Pleosporales</taxon>
        <taxon>Pleosporineae</taxon>
        <taxon>Didymellaceae</taxon>
        <taxon>Epicoccum</taxon>
    </lineage>
</organism>
<dbReference type="AlphaFoldDB" id="A0A1Y2LWU4"/>
<dbReference type="Pfam" id="PF14420">
    <property type="entry name" value="Clr5"/>
    <property type="match status" value="1"/>
</dbReference>
<feature type="domain" description="Clr5" evidence="2">
    <location>
        <begin position="1"/>
        <end position="52"/>
    </location>
</feature>
<dbReference type="Gene3D" id="1.25.40.20">
    <property type="entry name" value="Ankyrin repeat-containing domain"/>
    <property type="match status" value="2"/>
</dbReference>
<feature type="region of interest" description="Disordered" evidence="1">
    <location>
        <begin position="57"/>
        <end position="108"/>
    </location>
</feature>
<evidence type="ECO:0000313" key="3">
    <source>
        <dbReference type="EMBL" id="OSS48344.1"/>
    </source>
</evidence>
<evidence type="ECO:0000256" key="1">
    <source>
        <dbReference type="SAM" id="MobiDB-lite"/>
    </source>
</evidence>
<dbReference type="OMA" id="RMKLKEW"/>
<gene>
    <name evidence="3" type="ORF">B5807_07651</name>
</gene>
<evidence type="ECO:0000259" key="2">
    <source>
        <dbReference type="Pfam" id="PF14420"/>
    </source>
</evidence>
<feature type="compositionally biased region" description="Basic and acidic residues" evidence="1">
    <location>
        <begin position="65"/>
        <end position="79"/>
    </location>
</feature>
<dbReference type="Proteomes" id="UP000193240">
    <property type="component" value="Unassembled WGS sequence"/>
</dbReference>
<dbReference type="InterPro" id="IPR025676">
    <property type="entry name" value="Clr5_dom"/>
</dbReference>
<dbReference type="SUPFAM" id="SSF48403">
    <property type="entry name" value="Ankyrin repeat"/>
    <property type="match status" value="1"/>
</dbReference>
<dbReference type="InterPro" id="IPR036770">
    <property type="entry name" value="Ankyrin_rpt-contain_sf"/>
</dbReference>
<dbReference type="PANTHER" id="PTHR38788">
    <property type="entry name" value="CLR5 DOMAIN-CONTAINING PROTEIN"/>
    <property type="match status" value="1"/>
</dbReference>
<feature type="compositionally biased region" description="Basic and acidic residues" evidence="1">
    <location>
        <begin position="681"/>
        <end position="694"/>
    </location>
</feature>
<sequence length="828" mass="92564">MTKDWDSVQDEIKELSFNQKRSLEEVKELMERKYKFRASTRAYRMKLKEWGLMRHKSRRAQAEMNRADSNEREPGDDQSRISSETVSVDPDSLEHRTRTGGWQVVSSREHEDDQPILTGMLSQAPNLQPSVEVPTCMHDIPVVPDAVQDLLECVLNRDSEKLEVLLMEHGDDVNHCVGLPFELSNGRFANHVALGQMTLTQHPRQTLLDIASAMPDGPVIWVLLSYGARSSTHPLGYDLAMHNAIENGRQYTVQALSIPDRFNVNGLPDRPWKPLLQAVSWSGPEIVGILLKRGARVNDVGSSSVSPGVYTALQLCLELRSSEYQNESLRLKCNEVLKLLLNAGASLHILPPEGPTASPFEKFLEPWRSCDHWEMEVSPLEMECLGLFVEKGADLSTKFLGYPCAASSSDTFAHQALWHSPLRILRRVISSYGQDYPNSGALLLHELLGKCADANRHCGGALEDIETLLGRGVNPNALDDFGMAPLRKCVQHAPTVDLLAMTQQLLDGGADPEYEDVDGMQPYTVAALTLPEPVRNEVLQAMLVKMQGRGTVTKNDMTYRWEAGLFPIPEDPSYQRVLSCTMRDGAFRLSMQEMVHINVQQSFQRAYLAVLSNRLLGNIAKRATTCKVSEKDRWDVMLTLSLRKGANLPNYQFDQGFVIALLGFPNIDINKLDAVHNAPRSNKEGNIEESDQRSDPPTLGTTSVFRPFQLNTTHPMSSASISAAPTESHNLSATNDSFVGDTTQIRWRNPESSKTPKSTASFVLQYKCSICADDRLLTMAELQTHEIEHAHTTGCDGVSCIRRFCNETRKRKRGEKGCQDHLFSDTIR</sequence>
<feature type="region of interest" description="Disordered" evidence="1">
    <location>
        <begin position="680"/>
        <end position="704"/>
    </location>
</feature>
<accession>A0A1Y2LWU4</accession>
<evidence type="ECO:0000313" key="4">
    <source>
        <dbReference type="Proteomes" id="UP000193240"/>
    </source>
</evidence>
<proteinExistence type="predicted"/>
<dbReference type="EMBL" id="KZ107846">
    <property type="protein sequence ID" value="OSS48344.1"/>
    <property type="molecule type" value="Genomic_DNA"/>
</dbReference>
<dbReference type="STRING" id="105696.A0A1Y2LWU4"/>
<reference evidence="3 4" key="1">
    <citation type="journal article" date="2017" name="Genome Announc.">
        <title>Genome sequence of the saprophytic ascomycete Epicoccum nigrum ICMP 19927 strain isolated from New Zealand.</title>
        <authorList>
            <person name="Fokin M."/>
            <person name="Fleetwood D."/>
            <person name="Weir B.S."/>
            <person name="Villas-Boas S.G."/>
        </authorList>
    </citation>
    <scope>NUCLEOTIDE SEQUENCE [LARGE SCALE GENOMIC DNA]</scope>
    <source>
        <strain evidence="3 4">ICMP 19927</strain>
    </source>
</reference>
<dbReference type="InParanoid" id="A0A1Y2LWU4"/>
<keyword evidence="4" id="KW-1185">Reference proteome</keyword>